<proteinExistence type="predicted"/>
<evidence type="ECO:0000313" key="1">
    <source>
        <dbReference type="EMBL" id="MCJ8730311.1"/>
    </source>
</evidence>
<protein>
    <submittedName>
        <fullName evidence="1">Uncharacterized protein</fullName>
    </submittedName>
</protein>
<accession>A0ACC5Y3P9</accession>
<organism evidence="1 2">
    <name type="scientific">Pangasius djambal</name>
    <dbReference type="NCBI Taxonomy" id="1691987"/>
    <lineage>
        <taxon>Eukaryota</taxon>
        <taxon>Metazoa</taxon>
        <taxon>Chordata</taxon>
        <taxon>Craniata</taxon>
        <taxon>Vertebrata</taxon>
        <taxon>Euteleostomi</taxon>
        <taxon>Actinopterygii</taxon>
        <taxon>Neopterygii</taxon>
        <taxon>Teleostei</taxon>
        <taxon>Ostariophysi</taxon>
        <taxon>Siluriformes</taxon>
        <taxon>Pangasiidae</taxon>
        <taxon>Pangasius</taxon>
    </lineage>
</organism>
<sequence length="99" mass="10919">MAESQIVPPCKLHRLFRVYDPEVVAVMTILLGLFQVLLGLPAYYMSINIKVLHLCPVFVGAVYVGGGSFAMACEKLSVCQCLWAVGGIECHCCLWIRSQ</sequence>
<name>A0ACC5Y3P9_9TELE</name>
<comment type="caution">
    <text evidence="1">The sequence shown here is derived from an EMBL/GenBank/DDBJ whole genome shotgun (WGS) entry which is preliminary data.</text>
</comment>
<keyword evidence="2" id="KW-1185">Reference proteome</keyword>
<reference evidence="1" key="1">
    <citation type="submission" date="2020-02" db="EMBL/GenBank/DDBJ databases">
        <title>Genome sequencing of the panga catfish, Pangasius djambal.</title>
        <authorList>
            <person name="Wen M."/>
            <person name="Zahm M."/>
            <person name="Roques C."/>
            <person name="Cabau C."/>
            <person name="Klopp C."/>
            <person name="Donnadieu C."/>
            <person name="Jouanno E."/>
            <person name="Avarre J.-C."/>
            <person name="Campet M."/>
            <person name="Ha T."/>
            <person name="Dugue R."/>
            <person name="Lampietro C."/>
            <person name="Louis A."/>
            <person name="Herpin A."/>
            <person name="Echchiki A."/>
            <person name="Berthelot C."/>
            <person name="Parey E."/>
            <person name="Roest-Crollius H."/>
            <person name="Braasch I."/>
            <person name="Postlethwait J.H."/>
            <person name="Bobe J."/>
            <person name="Montfort J."/>
            <person name="Bouchez O."/>
            <person name="Begum T."/>
            <person name="Schartl M."/>
            <person name="Gustiano R."/>
            <person name="Guiguen Y."/>
        </authorList>
    </citation>
    <scope>NUCLEOTIDE SEQUENCE</scope>
    <source>
        <strain evidence="1">Pdj_M5554</strain>
    </source>
</reference>
<dbReference type="Proteomes" id="UP000830395">
    <property type="component" value="Chromosome 3"/>
</dbReference>
<gene>
    <name evidence="1" type="ORF">PDJAM_G00182810</name>
</gene>
<dbReference type="EMBL" id="CM040977">
    <property type="protein sequence ID" value="MCJ8730311.1"/>
    <property type="molecule type" value="Genomic_DNA"/>
</dbReference>
<evidence type="ECO:0000313" key="2">
    <source>
        <dbReference type="Proteomes" id="UP000830395"/>
    </source>
</evidence>